<comment type="caution">
    <text evidence="2">The sequence shown here is derived from an EMBL/GenBank/DDBJ whole genome shotgun (WGS) entry which is preliminary data.</text>
</comment>
<sequence>MRCDGFTGQMRAFCERHAPQGVAEAFHGYQSLRSRCEWARQPAVLRERGVSSSRWQTTAMHERAIVSDTPERSELEDLLPNQTLWTCKTSHADDFTFHIHGDSACMKANRGAECYLLGMPAGYGFRFAAGQIFFNAKVNDLRQPGSPVLSWSVEVGMHVMRNRSATSMSKLFACTFIGNAPGLEANSAELRLSSLPEEDSLVWASFPIHRHADVRAVPLEGARHAMVKAHIRRHLDAARASRASSGLAPRVLCEAGEGLEYVASSDSGIIGGYYDRMPPLSCANDSDVHFARHDAITMVYFLGPVHPEAPPMQLPYRMQACIGAYLVDDGSAHGDVSEYMANFRYQSLGHEPEFVFNYYVLNFILSSPADNLRRVLLVITSTTPVVSSGIVIVLLLCTLILCCCLWKLMCCSFRCFRNSTTAKKETLL</sequence>
<evidence type="ECO:0000313" key="2">
    <source>
        <dbReference type="EMBL" id="KAL1499521.1"/>
    </source>
</evidence>
<feature type="transmembrane region" description="Helical" evidence="1">
    <location>
        <begin position="385"/>
        <end position="408"/>
    </location>
</feature>
<organism evidence="2 3">
    <name type="scientific">Prymnesium parvum</name>
    <name type="common">Toxic golden alga</name>
    <dbReference type="NCBI Taxonomy" id="97485"/>
    <lineage>
        <taxon>Eukaryota</taxon>
        <taxon>Haptista</taxon>
        <taxon>Haptophyta</taxon>
        <taxon>Prymnesiophyceae</taxon>
        <taxon>Prymnesiales</taxon>
        <taxon>Prymnesiaceae</taxon>
        <taxon>Prymnesium</taxon>
    </lineage>
</organism>
<keyword evidence="3" id="KW-1185">Reference proteome</keyword>
<keyword evidence="1" id="KW-0472">Membrane</keyword>
<proteinExistence type="predicted"/>
<keyword evidence="1" id="KW-0812">Transmembrane</keyword>
<keyword evidence="1" id="KW-1133">Transmembrane helix</keyword>
<dbReference type="Proteomes" id="UP001515480">
    <property type="component" value="Unassembled WGS sequence"/>
</dbReference>
<name>A0AB34IJ71_PRYPA</name>
<protein>
    <recommendedName>
        <fullName evidence="4">Transmembrane 9 superfamily member</fullName>
    </recommendedName>
</protein>
<dbReference type="EMBL" id="JBGBPQ010000025">
    <property type="protein sequence ID" value="KAL1499521.1"/>
    <property type="molecule type" value="Genomic_DNA"/>
</dbReference>
<accession>A0AB34IJ71</accession>
<dbReference type="AlphaFoldDB" id="A0AB34IJ71"/>
<evidence type="ECO:0000256" key="1">
    <source>
        <dbReference type="SAM" id="Phobius"/>
    </source>
</evidence>
<evidence type="ECO:0000313" key="3">
    <source>
        <dbReference type="Proteomes" id="UP001515480"/>
    </source>
</evidence>
<gene>
    <name evidence="2" type="ORF">AB1Y20_011724</name>
</gene>
<reference evidence="2 3" key="1">
    <citation type="journal article" date="2024" name="Science">
        <title>Giant polyketide synthase enzymes in the biosynthesis of giant marine polyether toxins.</title>
        <authorList>
            <person name="Fallon T.R."/>
            <person name="Shende V.V."/>
            <person name="Wierzbicki I.H."/>
            <person name="Pendleton A.L."/>
            <person name="Watervoot N.F."/>
            <person name="Auber R.P."/>
            <person name="Gonzalez D.J."/>
            <person name="Wisecaver J.H."/>
            <person name="Moore B.S."/>
        </authorList>
    </citation>
    <scope>NUCLEOTIDE SEQUENCE [LARGE SCALE GENOMIC DNA]</scope>
    <source>
        <strain evidence="2 3">12B1</strain>
    </source>
</reference>
<evidence type="ECO:0008006" key="4">
    <source>
        <dbReference type="Google" id="ProtNLM"/>
    </source>
</evidence>